<dbReference type="Gramene" id="AUR62007546-RA">
    <property type="protein sequence ID" value="AUR62007546-RA:cds"/>
    <property type="gene ID" value="AUR62007546"/>
</dbReference>
<reference evidence="3" key="1">
    <citation type="journal article" date="2017" name="Nature">
        <title>The genome of Chenopodium quinoa.</title>
        <authorList>
            <person name="Jarvis D.E."/>
            <person name="Ho Y.S."/>
            <person name="Lightfoot D.J."/>
            <person name="Schmoeckel S.M."/>
            <person name="Li B."/>
            <person name="Borm T.J.A."/>
            <person name="Ohyanagi H."/>
            <person name="Mineta K."/>
            <person name="Michell C.T."/>
            <person name="Saber N."/>
            <person name="Kharbatia N.M."/>
            <person name="Rupper R.R."/>
            <person name="Sharp A.R."/>
            <person name="Dally N."/>
            <person name="Boughton B.A."/>
            <person name="Woo Y.H."/>
            <person name="Gao G."/>
            <person name="Schijlen E.G.W.M."/>
            <person name="Guo X."/>
            <person name="Momin A.A."/>
            <person name="Negrao S."/>
            <person name="Al-Babili S."/>
            <person name="Gehring C."/>
            <person name="Roessner U."/>
            <person name="Jung C."/>
            <person name="Murphy K."/>
            <person name="Arold S.T."/>
            <person name="Gojobori T."/>
            <person name="van der Linden C.G."/>
            <person name="van Loo E.N."/>
            <person name="Jellen E.N."/>
            <person name="Maughan P.J."/>
            <person name="Tester M."/>
        </authorList>
    </citation>
    <scope>NUCLEOTIDE SEQUENCE [LARGE SCALE GENOMIC DNA]</scope>
    <source>
        <strain evidence="3">cv. PI 614886</strain>
    </source>
</reference>
<keyword evidence="1" id="KW-0040">ANK repeat</keyword>
<dbReference type="PROSITE" id="PS50088">
    <property type="entry name" value="ANK_REPEAT"/>
    <property type="match status" value="2"/>
</dbReference>
<feature type="compositionally biased region" description="Polar residues" evidence="2">
    <location>
        <begin position="111"/>
        <end position="120"/>
    </location>
</feature>
<dbReference type="OMA" id="PNEESAM"/>
<dbReference type="PROSITE" id="PS50297">
    <property type="entry name" value="ANK_REP_REGION"/>
    <property type="match status" value="2"/>
</dbReference>
<protein>
    <submittedName>
        <fullName evidence="3">Uncharacterized protein</fullName>
    </submittedName>
</protein>
<dbReference type="SUPFAM" id="SSF48403">
    <property type="entry name" value="Ankyrin repeat"/>
    <property type="match status" value="1"/>
</dbReference>
<dbReference type="PANTHER" id="PTHR24121:SF21">
    <property type="entry name" value="ANKYRIN REPEAT FAMILY PROTEIN"/>
    <property type="match status" value="1"/>
</dbReference>
<evidence type="ECO:0000256" key="1">
    <source>
        <dbReference type="PROSITE-ProRule" id="PRU00023"/>
    </source>
</evidence>
<evidence type="ECO:0000256" key="2">
    <source>
        <dbReference type="SAM" id="MobiDB-lite"/>
    </source>
</evidence>
<reference evidence="3" key="2">
    <citation type="submission" date="2021-03" db="UniProtKB">
        <authorList>
            <consortium name="EnsemblPlants"/>
        </authorList>
    </citation>
    <scope>IDENTIFICATION</scope>
</reference>
<name>A0A803L6Q7_CHEQI</name>
<accession>A0A803L6Q7</accession>
<dbReference type="EnsemblPlants" id="AUR62007546-RA">
    <property type="protein sequence ID" value="AUR62007546-RA:cds"/>
    <property type="gene ID" value="AUR62007546"/>
</dbReference>
<feature type="repeat" description="ANK" evidence="1">
    <location>
        <begin position="329"/>
        <end position="357"/>
    </location>
</feature>
<dbReference type="SMART" id="SM00248">
    <property type="entry name" value="ANK"/>
    <property type="match status" value="6"/>
</dbReference>
<evidence type="ECO:0000313" key="4">
    <source>
        <dbReference type="Proteomes" id="UP000596660"/>
    </source>
</evidence>
<sequence length="357" mass="39548">MDTELKEAAFSGDVGFLKRAVDSKSTGYFLSEYTPSDNNYVGGNIFHLAAFTKKAEFFREAMERLPTEVQQVLFTQSNFNGWNPLLVATWVDDLEIVRLILGFYKSNSGLETKPPSNSDNNDQHLSKPWLGLSKSKKTPLHVAIGIKPNEESAMEILSMDTELLCAMVDDEGNSPLFLAVQRGLNSVAEKILISSSYSVSGQDGSTPLHFAPKCSENVLRLLLEKNLDHFDAVDNKGFNVLHQWAETAEVWPFNLILEGDFPAVRTKVFTDLMYSITDNKDGDSPLHIAAKSKNADIGQVLVRGYLQEVGASEPSELPDCPPWKTKNKNGDTPLHIALSSKHTEQIALHFLSLDSTL</sequence>
<dbReference type="InterPro" id="IPR036770">
    <property type="entry name" value="Ankyrin_rpt-contain_sf"/>
</dbReference>
<feature type="repeat" description="ANK" evidence="1">
    <location>
        <begin position="281"/>
        <end position="303"/>
    </location>
</feature>
<dbReference type="AlphaFoldDB" id="A0A803L6Q7"/>
<organism evidence="3 4">
    <name type="scientific">Chenopodium quinoa</name>
    <name type="common">Quinoa</name>
    <dbReference type="NCBI Taxonomy" id="63459"/>
    <lineage>
        <taxon>Eukaryota</taxon>
        <taxon>Viridiplantae</taxon>
        <taxon>Streptophyta</taxon>
        <taxon>Embryophyta</taxon>
        <taxon>Tracheophyta</taxon>
        <taxon>Spermatophyta</taxon>
        <taxon>Magnoliopsida</taxon>
        <taxon>eudicotyledons</taxon>
        <taxon>Gunneridae</taxon>
        <taxon>Pentapetalae</taxon>
        <taxon>Caryophyllales</taxon>
        <taxon>Chenopodiaceae</taxon>
        <taxon>Chenopodioideae</taxon>
        <taxon>Atripliceae</taxon>
        <taxon>Chenopodium</taxon>
    </lineage>
</organism>
<evidence type="ECO:0000313" key="3">
    <source>
        <dbReference type="EnsemblPlants" id="AUR62007546-RA:cds"/>
    </source>
</evidence>
<dbReference type="PANTHER" id="PTHR24121">
    <property type="entry name" value="NO MECHANORECEPTOR POTENTIAL C, ISOFORM D-RELATED"/>
    <property type="match status" value="1"/>
</dbReference>
<feature type="region of interest" description="Disordered" evidence="2">
    <location>
        <begin position="111"/>
        <end position="130"/>
    </location>
</feature>
<dbReference type="Gene3D" id="1.25.40.20">
    <property type="entry name" value="Ankyrin repeat-containing domain"/>
    <property type="match status" value="1"/>
</dbReference>
<dbReference type="Proteomes" id="UP000596660">
    <property type="component" value="Unplaced"/>
</dbReference>
<dbReference type="InterPro" id="IPR002110">
    <property type="entry name" value="Ankyrin_rpt"/>
</dbReference>
<dbReference type="Pfam" id="PF12796">
    <property type="entry name" value="Ank_2"/>
    <property type="match status" value="1"/>
</dbReference>
<proteinExistence type="predicted"/>
<keyword evidence="4" id="KW-1185">Reference proteome</keyword>